<protein>
    <submittedName>
        <fullName evidence="2">Uncharacterized protein</fullName>
    </submittedName>
</protein>
<dbReference type="Gramene" id="C.cajan_09393.t">
    <property type="protein sequence ID" value="C.cajan_09393.t.cds1"/>
    <property type="gene ID" value="C.cajan_09393"/>
</dbReference>
<sequence length="51" mass="5803">MITYLNEIKDQARPKRLEYVLGFLISFRQTMIKMSLVITLVGGMDVGLDSP</sequence>
<keyword evidence="1" id="KW-0812">Transmembrane</keyword>
<gene>
    <name evidence="2" type="ORF">KK1_009660</name>
</gene>
<accession>A0A151TTW5</accession>
<dbReference type="EMBL" id="CM003605">
    <property type="protein sequence ID" value="KYP70441.1"/>
    <property type="molecule type" value="Genomic_DNA"/>
</dbReference>
<evidence type="ECO:0000256" key="1">
    <source>
        <dbReference type="SAM" id="Phobius"/>
    </source>
</evidence>
<keyword evidence="1" id="KW-1133">Transmembrane helix</keyword>
<proteinExistence type="predicted"/>
<evidence type="ECO:0000313" key="3">
    <source>
        <dbReference type="Proteomes" id="UP000075243"/>
    </source>
</evidence>
<organism evidence="2 3">
    <name type="scientific">Cajanus cajan</name>
    <name type="common">Pigeon pea</name>
    <name type="synonym">Cajanus indicus</name>
    <dbReference type="NCBI Taxonomy" id="3821"/>
    <lineage>
        <taxon>Eukaryota</taxon>
        <taxon>Viridiplantae</taxon>
        <taxon>Streptophyta</taxon>
        <taxon>Embryophyta</taxon>
        <taxon>Tracheophyta</taxon>
        <taxon>Spermatophyta</taxon>
        <taxon>Magnoliopsida</taxon>
        <taxon>eudicotyledons</taxon>
        <taxon>Gunneridae</taxon>
        <taxon>Pentapetalae</taxon>
        <taxon>rosids</taxon>
        <taxon>fabids</taxon>
        <taxon>Fabales</taxon>
        <taxon>Fabaceae</taxon>
        <taxon>Papilionoideae</taxon>
        <taxon>50 kb inversion clade</taxon>
        <taxon>NPAAA clade</taxon>
        <taxon>indigoferoid/millettioid clade</taxon>
        <taxon>Phaseoleae</taxon>
        <taxon>Cajanus</taxon>
    </lineage>
</organism>
<keyword evidence="1" id="KW-0472">Membrane</keyword>
<dbReference type="AlphaFoldDB" id="A0A151TTW5"/>
<keyword evidence="3" id="KW-1185">Reference proteome</keyword>
<evidence type="ECO:0000313" key="2">
    <source>
        <dbReference type="EMBL" id="KYP70441.1"/>
    </source>
</evidence>
<name>A0A151TTW5_CAJCA</name>
<reference evidence="2 3" key="1">
    <citation type="journal article" date="2012" name="Nat. Biotechnol.">
        <title>Draft genome sequence of pigeonpea (Cajanus cajan), an orphan legume crop of resource-poor farmers.</title>
        <authorList>
            <person name="Varshney R.K."/>
            <person name="Chen W."/>
            <person name="Li Y."/>
            <person name="Bharti A.K."/>
            <person name="Saxena R.K."/>
            <person name="Schlueter J.A."/>
            <person name="Donoghue M.T."/>
            <person name="Azam S."/>
            <person name="Fan G."/>
            <person name="Whaley A.M."/>
            <person name="Farmer A.D."/>
            <person name="Sheridan J."/>
            <person name="Iwata A."/>
            <person name="Tuteja R."/>
            <person name="Penmetsa R.V."/>
            <person name="Wu W."/>
            <person name="Upadhyaya H.D."/>
            <person name="Yang S.P."/>
            <person name="Shah T."/>
            <person name="Saxena K.B."/>
            <person name="Michael T."/>
            <person name="McCombie W.R."/>
            <person name="Yang B."/>
            <person name="Zhang G."/>
            <person name="Yang H."/>
            <person name="Wang J."/>
            <person name="Spillane C."/>
            <person name="Cook D.R."/>
            <person name="May G.D."/>
            <person name="Xu X."/>
            <person name="Jackson S.A."/>
        </authorList>
    </citation>
    <scope>NUCLEOTIDE SEQUENCE [LARGE SCALE GENOMIC DNA]</scope>
    <source>
        <strain evidence="3">cv. Asha</strain>
    </source>
</reference>
<feature type="transmembrane region" description="Helical" evidence="1">
    <location>
        <begin position="20"/>
        <end position="41"/>
    </location>
</feature>
<dbReference type="Proteomes" id="UP000075243">
    <property type="component" value="Chromosome 3"/>
</dbReference>